<accession>A0A8D8JZ07</accession>
<feature type="domain" description="Fibrinogen C-terminal" evidence="2">
    <location>
        <begin position="166"/>
        <end position="388"/>
    </location>
</feature>
<reference evidence="3" key="1">
    <citation type="submission" date="2021-05" db="EMBL/GenBank/DDBJ databases">
        <authorList>
            <person name="Alioto T."/>
            <person name="Alioto T."/>
            <person name="Gomez Garrido J."/>
        </authorList>
    </citation>
    <scope>NUCLEOTIDE SEQUENCE</scope>
</reference>
<name>A0A8D8JZ07_CULPI</name>
<dbReference type="SMART" id="SM00186">
    <property type="entry name" value="FBG"/>
    <property type="match status" value="1"/>
</dbReference>
<evidence type="ECO:0000256" key="1">
    <source>
        <dbReference type="SAM" id="SignalP"/>
    </source>
</evidence>
<dbReference type="EMBL" id="HBUE01194359">
    <property type="protein sequence ID" value="CAG6526830.1"/>
    <property type="molecule type" value="Transcribed_RNA"/>
</dbReference>
<protein>
    <submittedName>
        <fullName evidence="3">Fibrinogen C domain-containing protein 1</fullName>
    </submittedName>
</protein>
<dbReference type="CDD" id="cd00087">
    <property type="entry name" value="FReD"/>
    <property type="match status" value="1"/>
</dbReference>
<feature type="signal peptide" evidence="1">
    <location>
        <begin position="1"/>
        <end position="25"/>
    </location>
</feature>
<dbReference type="PANTHER" id="PTHR19143">
    <property type="entry name" value="FIBRINOGEN/TENASCIN/ANGIOPOEITIN"/>
    <property type="match status" value="1"/>
</dbReference>
<dbReference type="InterPro" id="IPR036056">
    <property type="entry name" value="Fibrinogen-like_C"/>
</dbReference>
<dbReference type="Gene3D" id="3.90.215.10">
    <property type="entry name" value="Gamma Fibrinogen, chain A, domain 1"/>
    <property type="match status" value="1"/>
</dbReference>
<dbReference type="EMBL" id="HBUE01300343">
    <property type="protein sequence ID" value="CAG6578552.1"/>
    <property type="molecule type" value="Transcribed_RNA"/>
</dbReference>
<feature type="chain" id="PRO_5033669849" evidence="1">
    <location>
        <begin position="26"/>
        <end position="390"/>
    </location>
</feature>
<dbReference type="AlphaFoldDB" id="A0A8D8JZ07"/>
<dbReference type="Pfam" id="PF00147">
    <property type="entry name" value="Fibrinogen_C"/>
    <property type="match status" value="1"/>
</dbReference>
<dbReference type="InterPro" id="IPR014716">
    <property type="entry name" value="Fibrinogen_a/b/g_C_1"/>
</dbReference>
<sequence>MVTTMSAVATILIFVIVAFQGSVLGATGPGMVSGGSQSEPGLDYQKLLAKLEILDTKITRVEAASREQFSSFESKLDRIIRQVENVSATVHNVRGDVGGIRAEIQHFKNASHEQLDALAGSVTIIQSLLVEGHNHFKRQKLAHPAADAVTKVNWTADSSMPLLQTTAPLQVYESCDLAPKSISTSVVHQLLPEPGFGDSFPVVCDQQYESGGWVVIQSRFNGSVDFYRGWKEYKNGFGNLKAEFWLGLDRIHQLTYSAPYELHVLLEDFENKTVVAKYSRFAVGNEHESYAITKLGEYNGTAGDGLGYHRGSKFSTMDINHDVPGNNGGVDWTGAWWYRRGHHSNLNGQYLKGPVDASKYHGKGMTWNPFRGDNYSLKRSRMMIKRVMNF</sequence>
<dbReference type="InterPro" id="IPR002181">
    <property type="entry name" value="Fibrinogen_a/b/g_C_dom"/>
</dbReference>
<dbReference type="EMBL" id="HBUE01114997">
    <property type="protein sequence ID" value="CAG6490260.1"/>
    <property type="molecule type" value="Transcribed_RNA"/>
</dbReference>
<dbReference type="InterPro" id="IPR050373">
    <property type="entry name" value="Fibrinogen_C-term_domain"/>
</dbReference>
<evidence type="ECO:0000313" key="3">
    <source>
        <dbReference type="EMBL" id="CAG6578552.1"/>
    </source>
</evidence>
<dbReference type="PANTHER" id="PTHR19143:SF327">
    <property type="entry name" value="FI21813P1-RELATED"/>
    <property type="match status" value="1"/>
</dbReference>
<proteinExistence type="predicted"/>
<dbReference type="SUPFAM" id="SSF56496">
    <property type="entry name" value="Fibrinogen C-terminal domain-like"/>
    <property type="match status" value="1"/>
</dbReference>
<organism evidence="3">
    <name type="scientific">Culex pipiens</name>
    <name type="common">House mosquito</name>
    <dbReference type="NCBI Taxonomy" id="7175"/>
    <lineage>
        <taxon>Eukaryota</taxon>
        <taxon>Metazoa</taxon>
        <taxon>Ecdysozoa</taxon>
        <taxon>Arthropoda</taxon>
        <taxon>Hexapoda</taxon>
        <taxon>Insecta</taxon>
        <taxon>Pterygota</taxon>
        <taxon>Neoptera</taxon>
        <taxon>Endopterygota</taxon>
        <taxon>Diptera</taxon>
        <taxon>Nematocera</taxon>
        <taxon>Culicoidea</taxon>
        <taxon>Culicidae</taxon>
        <taxon>Culicinae</taxon>
        <taxon>Culicini</taxon>
        <taxon>Culex</taxon>
        <taxon>Culex</taxon>
    </lineage>
</organism>
<dbReference type="PROSITE" id="PS51406">
    <property type="entry name" value="FIBRINOGEN_C_2"/>
    <property type="match status" value="1"/>
</dbReference>
<dbReference type="GO" id="GO:0005615">
    <property type="term" value="C:extracellular space"/>
    <property type="evidence" value="ECO:0007669"/>
    <property type="project" value="TreeGrafter"/>
</dbReference>
<evidence type="ECO:0000259" key="2">
    <source>
        <dbReference type="PROSITE" id="PS51406"/>
    </source>
</evidence>
<keyword evidence="1" id="KW-0732">Signal</keyword>